<name>F5SW39_9GAMM</name>
<sequence>MLRSSANIELGLTSKGSRKTKSYVSLRFCFFAASVVM</sequence>
<proteinExistence type="predicted"/>
<organism evidence="1 2">
    <name type="scientific">Methylophaga aminisulfidivorans MP</name>
    <dbReference type="NCBI Taxonomy" id="1026882"/>
    <lineage>
        <taxon>Bacteria</taxon>
        <taxon>Pseudomonadati</taxon>
        <taxon>Pseudomonadota</taxon>
        <taxon>Gammaproteobacteria</taxon>
        <taxon>Thiotrichales</taxon>
        <taxon>Piscirickettsiaceae</taxon>
        <taxon>Methylophaga</taxon>
    </lineage>
</organism>
<evidence type="ECO:0000313" key="1">
    <source>
        <dbReference type="EMBL" id="EGL55760.1"/>
    </source>
</evidence>
<protein>
    <submittedName>
        <fullName evidence="1">Uncharacterized protein</fullName>
    </submittedName>
</protein>
<accession>F5SW39</accession>
<dbReference type="STRING" id="1026882.MAMP_02754"/>
<comment type="caution">
    <text evidence="1">The sequence shown here is derived from an EMBL/GenBank/DDBJ whole genome shotgun (WGS) entry which is preliminary data.</text>
</comment>
<reference evidence="1 2" key="1">
    <citation type="journal article" date="2011" name="J. Bacteriol.">
        <title>Draft genome sequence of Methylophaga aminisulfidivorans MP T.</title>
        <authorList>
            <person name="Han G.H."/>
            <person name="Kim W."/>
            <person name="Chun J."/>
            <person name="Kim S.W."/>
        </authorList>
    </citation>
    <scope>NUCLEOTIDE SEQUENCE [LARGE SCALE GENOMIC DNA]</scope>
    <source>
        <strain evidence="2">MP(T)</strain>
    </source>
</reference>
<dbReference type="EMBL" id="AFIG01000001">
    <property type="protein sequence ID" value="EGL55760.1"/>
    <property type="molecule type" value="Genomic_DNA"/>
</dbReference>
<evidence type="ECO:0000313" key="2">
    <source>
        <dbReference type="Proteomes" id="UP000003544"/>
    </source>
</evidence>
<dbReference type="Proteomes" id="UP000003544">
    <property type="component" value="Unassembled WGS sequence"/>
</dbReference>
<gene>
    <name evidence="1" type="ORF">MAMP_02754</name>
</gene>
<dbReference type="AlphaFoldDB" id="F5SW39"/>
<keyword evidence="2" id="KW-1185">Reference proteome</keyword>